<organism evidence="5 6">
    <name type="scientific">Cereibacter ovatus</name>
    <dbReference type="NCBI Taxonomy" id="439529"/>
    <lineage>
        <taxon>Bacteria</taxon>
        <taxon>Pseudomonadati</taxon>
        <taxon>Pseudomonadota</taxon>
        <taxon>Alphaproteobacteria</taxon>
        <taxon>Rhodobacterales</taxon>
        <taxon>Paracoccaceae</taxon>
        <taxon>Cereibacter</taxon>
    </lineage>
</organism>
<evidence type="ECO:0000259" key="4">
    <source>
        <dbReference type="PROSITE" id="PS50043"/>
    </source>
</evidence>
<keyword evidence="1" id="KW-0805">Transcription regulation</keyword>
<dbReference type="Gene3D" id="1.10.10.10">
    <property type="entry name" value="Winged helix-like DNA-binding domain superfamily/Winged helix DNA-binding domain"/>
    <property type="match status" value="1"/>
</dbReference>
<evidence type="ECO:0000313" key="5">
    <source>
        <dbReference type="EMBL" id="SNX67706.1"/>
    </source>
</evidence>
<dbReference type="AlphaFoldDB" id="A0A285CL09"/>
<evidence type="ECO:0000256" key="3">
    <source>
        <dbReference type="ARBA" id="ARBA00023163"/>
    </source>
</evidence>
<evidence type="ECO:0000256" key="2">
    <source>
        <dbReference type="ARBA" id="ARBA00023125"/>
    </source>
</evidence>
<dbReference type="SUPFAM" id="SSF75516">
    <property type="entry name" value="Pheromone-binding domain of LuxR-like quorum-sensing transcription factors"/>
    <property type="match status" value="1"/>
</dbReference>
<dbReference type="InterPro" id="IPR016032">
    <property type="entry name" value="Sig_transdc_resp-reg_C-effctor"/>
</dbReference>
<gene>
    <name evidence="5" type="ORF">SAMN05878503_101344</name>
</gene>
<keyword evidence="2" id="KW-0238">DNA-binding</keyword>
<dbReference type="GO" id="GO:0003677">
    <property type="term" value="F:DNA binding"/>
    <property type="evidence" value="ECO:0007669"/>
    <property type="project" value="UniProtKB-KW"/>
</dbReference>
<dbReference type="Proteomes" id="UP000219467">
    <property type="component" value="Unassembled WGS sequence"/>
</dbReference>
<reference evidence="6" key="1">
    <citation type="submission" date="2017-08" db="EMBL/GenBank/DDBJ databases">
        <authorList>
            <person name="Varghese N."/>
            <person name="Submissions S."/>
        </authorList>
    </citation>
    <scope>NUCLEOTIDE SEQUENCE [LARGE SCALE GENOMIC DNA]</scope>
    <source>
        <strain evidence="6">JA234</strain>
    </source>
</reference>
<dbReference type="InterPro" id="IPR036388">
    <property type="entry name" value="WH-like_DNA-bd_sf"/>
</dbReference>
<proteinExistence type="predicted"/>
<dbReference type="Pfam" id="PF00196">
    <property type="entry name" value="GerE"/>
    <property type="match status" value="1"/>
</dbReference>
<evidence type="ECO:0000313" key="6">
    <source>
        <dbReference type="Proteomes" id="UP000219467"/>
    </source>
</evidence>
<dbReference type="InterPro" id="IPR000792">
    <property type="entry name" value="Tscrpt_reg_LuxR_C"/>
</dbReference>
<accession>A0A285CL09</accession>
<dbReference type="GO" id="GO:0006355">
    <property type="term" value="P:regulation of DNA-templated transcription"/>
    <property type="evidence" value="ECO:0007669"/>
    <property type="project" value="InterPro"/>
</dbReference>
<dbReference type="InterPro" id="IPR005143">
    <property type="entry name" value="TF_LuxR_autoind-bd_dom"/>
</dbReference>
<name>A0A285CL09_9RHOB</name>
<feature type="domain" description="HTH luxR-type" evidence="4">
    <location>
        <begin position="152"/>
        <end position="217"/>
    </location>
</feature>
<dbReference type="OrthoDB" id="7826109at2"/>
<protein>
    <submittedName>
        <fullName evidence="5">LuxR family transcriptional regulator</fullName>
    </submittedName>
</protein>
<dbReference type="EMBL" id="OAOQ01000001">
    <property type="protein sequence ID" value="SNX67706.1"/>
    <property type="molecule type" value="Genomic_DNA"/>
</dbReference>
<dbReference type="Gene3D" id="3.30.450.80">
    <property type="entry name" value="Transcription factor LuxR-like, autoinducer-binding domain"/>
    <property type="match status" value="1"/>
</dbReference>
<dbReference type="SMART" id="SM00421">
    <property type="entry name" value="HTH_LUXR"/>
    <property type="match status" value="1"/>
</dbReference>
<dbReference type="InterPro" id="IPR036693">
    <property type="entry name" value="TF_LuxR_autoind-bd_dom_sf"/>
</dbReference>
<dbReference type="Pfam" id="PF03472">
    <property type="entry name" value="Autoind_bind"/>
    <property type="match status" value="1"/>
</dbReference>
<dbReference type="RefSeq" id="WP_097028939.1">
    <property type="nucleotide sequence ID" value="NZ_OAOQ01000001.1"/>
</dbReference>
<sequence length="219" mass="24393">MPVDCQFTACRITMEHHKIMHLPDMKGAFLQIATAGFYVALRLGFYSPEDELNTFPETFVDLYTARGLALQDPLMRWTLTNLGARRWSEIDIADPLGVMARYRQFGLRFGAAICLPGRGTVPKKSFGIFARTDREFTDAEMQQLREMLVTPHVNEPQALTESQVEVLRMLSTGMRYKQMAFALGISESAVKARLKGAALRMNAKTAAQAASVAASRGIL</sequence>
<dbReference type="SUPFAM" id="SSF46894">
    <property type="entry name" value="C-terminal effector domain of the bipartite response regulators"/>
    <property type="match status" value="1"/>
</dbReference>
<keyword evidence="3" id="KW-0804">Transcription</keyword>
<evidence type="ECO:0000256" key="1">
    <source>
        <dbReference type="ARBA" id="ARBA00023015"/>
    </source>
</evidence>
<keyword evidence="6" id="KW-1185">Reference proteome</keyword>
<dbReference type="PROSITE" id="PS50043">
    <property type="entry name" value="HTH_LUXR_2"/>
    <property type="match status" value="1"/>
</dbReference>